<dbReference type="AlphaFoldDB" id="A0A937DL99"/>
<evidence type="ECO:0000256" key="5">
    <source>
        <dbReference type="ARBA" id="ARBA00023125"/>
    </source>
</evidence>
<dbReference type="PANTHER" id="PTHR34701:SF1">
    <property type="entry name" value="TRANSCRIPTIONAL REGULATOR MRAZ"/>
    <property type="match status" value="1"/>
</dbReference>
<gene>
    <name evidence="7 9" type="primary">mraZ</name>
    <name evidence="9" type="ORF">EU981_02950</name>
</gene>
<dbReference type="GO" id="GO:0005737">
    <property type="term" value="C:cytoplasm"/>
    <property type="evidence" value="ECO:0007669"/>
    <property type="project" value="UniProtKB-UniRule"/>
</dbReference>
<name>A0A937DL99_9HYPH</name>
<keyword evidence="2 7" id="KW-0963">Cytoplasm</keyword>
<comment type="caution">
    <text evidence="9">The sequence shown here is derived from an EMBL/GenBank/DDBJ whole genome shotgun (WGS) entry which is preliminary data.</text>
</comment>
<dbReference type="Pfam" id="PF02381">
    <property type="entry name" value="MraZ"/>
    <property type="match status" value="1"/>
</dbReference>
<dbReference type="InterPro" id="IPR035642">
    <property type="entry name" value="MraZ_N"/>
</dbReference>
<dbReference type="HAMAP" id="MF_01008">
    <property type="entry name" value="MraZ"/>
    <property type="match status" value="1"/>
</dbReference>
<dbReference type="PANTHER" id="PTHR34701">
    <property type="entry name" value="TRANSCRIPTIONAL REGULATOR MRAZ"/>
    <property type="match status" value="1"/>
</dbReference>
<keyword evidence="6 7" id="KW-0804">Transcription</keyword>
<evidence type="ECO:0000256" key="7">
    <source>
        <dbReference type="HAMAP-Rule" id="MF_01008"/>
    </source>
</evidence>
<evidence type="ECO:0000313" key="10">
    <source>
        <dbReference type="Proteomes" id="UP000736856"/>
    </source>
</evidence>
<dbReference type="GO" id="GO:0000976">
    <property type="term" value="F:transcription cis-regulatory region binding"/>
    <property type="evidence" value="ECO:0007669"/>
    <property type="project" value="TreeGrafter"/>
</dbReference>
<dbReference type="InterPro" id="IPR003444">
    <property type="entry name" value="MraZ"/>
</dbReference>
<sequence>MSRFLSNATKKIDSKGRVSIPSVFRTVLIERSMGDLYCFQDFFFPAVSVGDSSLLERFEKKIEGCDPFSMEANQLSLLIHGGGVFLKMDTEGRIMITDFIREFSGIENEVSFVGRGNCFQLWNPQTFKTFQAESRNEYSRQVSKKKE</sequence>
<dbReference type="NCBIfam" id="NF001477">
    <property type="entry name" value="PRK00326.2-4"/>
    <property type="match status" value="1"/>
</dbReference>
<dbReference type="SUPFAM" id="SSF89447">
    <property type="entry name" value="AbrB/MazE/MraZ-like"/>
    <property type="match status" value="1"/>
</dbReference>
<dbReference type="Gene3D" id="3.40.1550.20">
    <property type="entry name" value="Transcriptional regulator MraZ domain"/>
    <property type="match status" value="1"/>
</dbReference>
<comment type="subcellular location">
    <subcellularLocation>
        <location evidence="7">Cytoplasm</location>
        <location evidence="7">Nucleoid</location>
    </subcellularLocation>
</comment>
<dbReference type="InterPro" id="IPR007159">
    <property type="entry name" value="SpoVT-AbrB_dom"/>
</dbReference>
<comment type="subunit">
    <text evidence="7">Forms oligomers.</text>
</comment>
<feature type="domain" description="SpoVT-AbrB" evidence="8">
    <location>
        <begin position="83"/>
        <end position="126"/>
    </location>
</feature>
<dbReference type="GO" id="GO:0009295">
    <property type="term" value="C:nucleoid"/>
    <property type="evidence" value="ECO:0007669"/>
    <property type="project" value="UniProtKB-SubCell"/>
</dbReference>
<organism evidence="9 10">
    <name type="scientific">Candidatus Liberibacter ctenarytainae</name>
    <dbReference type="NCBI Taxonomy" id="2020335"/>
    <lineage>
        <taxon>Bacteria</taxon>
        <taxon>Pseudomonadati</taxon>
        <taxon>Pseudomonadota</taxon>
        <taxon>Alphaproteobacteria</taxon>
        <taxon>Hyphomicrobiales</taxon>
        <taxon>Rhizobiaceae</taxon>
        <taxon>Liberibacter</taxon>
    </lineage>
</organism>
<dbReference type="InterPro" id="IPR038619">
    <property type="entry name" value="MraZ_sf"/>
</dbReference>
<evidence type="ECO:0000259" key="8">
    <source>
        <dbReference type="PROSITE" id="PS51740"/>
    </source>
</evidence>
<dbReference type="InterPro" id="IPR037914">
    <property type="entry name" value="SpoVT-AbrB_sf"/>
</dbReference>
<evidence type="ECO:0000256" key="4">
    <source>
        <dbReference type="ARBA" id="ARBA00023015"/>
    </source>
</evidence>
<dbReference type="Proteomes" id="UP000736856">
    <property type="component" value="Unassembled WGS sequence"/>
</dbReference>
<keyword evidence="3" id="KW-0677">Repeat</keyword>
<evidence type="ECO:0000256" key="3">
    <source>
        <dbReference type="ARBA" id="ARBA00022737"/>
    </source>
</evidence>
<dbReference type="CDD" id="cd16320">
    <property type="entry name" value="MraZ_N"/>
    <property type="match status" value="1"/>
</dbReference>
<dbReference type="GO" id="GO:2000143">
    <property type="term" value="P:negative regulation of DNA-templated transcription initiation"/>
    <property type="evidence" value="ECO:0007669"/>
    <property type="project" value="TreeGrafter"/>
</dbReference>
<proteinExistence type="inferred from homology"/>
<dbReference type="GO" id="GO:0003700">
    <property type="term" value="F:DNA-binding transcription factor activity"/>
    <property type="evidence" value="ECO:0007669"/>
    <property type="project" value="UniProtKB-UniRule"/>
</dbReference>
<dbReference type="EMBL" id="SEOL01000004">
    <property type="protein sequence ID" value="MBL0849028.1"/>
    <property type="molecule type" value="Genomic_DNA"/>
</dbReference>
<evidence type="ECO:0000256" key="1">
    <source>
        <dbReference type="ARBA" id="ARBA00013860"/>
    </source>
</evidence>
<dbReference type="InterPro" id="IPR035644">
    <property type="entry name" value="MraZ_C"/>
</dbReference>
<evidence type="ECO:0000313" key="9">
    <source>
        <dbReference type="EMBL" id="MBL0849028.1"/>
    </source>
</evidence>
<protein>
    <recommendedName>
        <fullName evidence="1 7">Transcriptional regulator MraZ</fullName>
    </recommendedName>
</protein>
<reference evidence="9" key="1">
    <citation type="submission" date="2019-02" db="EMBL/GenBank/DDBJ databases">
        <title>A novel Candidatus Liberibacter species associated with the New Zealand native fuchsia psyllid, Ctenarytaina fuchsiae.</title>
        <authorList>
            <person name="Thompson S.M."/>
            <person name="Jorgensen N."/>
            <person name="David C."/>
            <person name="Bulman S.R."/>
            <person name="Smith G.R."/>
        </authorList>
    </citation>
    <scope>NUCLEOTIDE SEQUENCE</scope>
    <source>
        <strain evidence="9">Oxford</strain>
    </source>
</reference>
<evidence type="ECO:0000256" key="2">
    <source>
        <dbReference type="ARBA" id="ARBA00022490"/>
    </source>
</evidence>
<dbReference type="InterPro" id="IPR020603">
    <property type="entry name" value="MraZ_dom"/>
</dbReference>
<dbReference type="CDD" id="cd16321">
    <property type="entry name" value="MraZ_C"/>
    <property type="match status" value="1"/>
</dbReference>
<comment type="similarity">
    <text evidence="7">Belongs to the MraZ family.</text>
</comment>
<dbReference type="PROSITE" id="PS51740">
    <property type="entry name" value="SPOVT_ABRB"/>
    <property type="match status" value="1"/>
</dbReference>
<keyword evidence="4 7" id="KW-0805">Transcription regulation</keyword>
<accession>A0A937DL99</accession>
<evidence type="ECO:0000256" key="6">
    <source>
        <dbReference type="ARBA" id="ARBA00023163"/>
    </source>
</evidence>
<keyword evidence="5 7" id="KW-0238">DNA-binding</keyword>